<comment type="caution">
    <text evidence="1">The sequence shown here is derived from an EMBL/GenBank/DDBJ whole genome shotgun (WGS) entry which is preliminary data.</text>
</comment>
<gene>
    <name evidence="1" type="ORF">S03H2_66782</name>
</gene>
<feature type="non-terminal residue" evidence="1">
    <location>
        <position position="43"/>
    </location>
</feature>
<dbReference type="InterPro" id="IPR013325">
    <property type="entry name" value="RNA_pol_sigma_r2"/>
</dbReference>
<protein>
    <recommendedName>
        <fullName evidence="2">RNA polymerase sigma-70 region 2 domain-containing protein</fullName>
    </recommendedName>
</protein>
<dbReference type="SUPFAM" id="SSF88946">
    <property type="entry name" value="Sigma2 domain of RNA polymerase sigma factors"/>
    <property type="match status" value="1"/>
</dbReference>
<reference evidence="1" key="1">
    <citation type="journal article" date="2014" name="Front. Microbiol.">
        <title>High frequency of phylogenetically diverse reductive dehalogenase-homologous genes in deep subseafloor sedimentary metagenomes.</title>
        <authorList>
            <person name="Kawai M."/>
            <person name="Futagami T."/>
            <person name="Toyoda A."/>
            <person name="Takaki Y."/>
            <person name="Nishi S."/>
            <person name="Hori S."/>
            <person name="Arai W."/>
            <person name="Tsubouchi T."/>
            <person name="Morono Y."/>
            <person name="Uchiyama I."/>
            <person name="Ito T."/>
            <person name="Fujiyama A."/>
            <person name="Inagaki F."/>
            <person name="Takami H."/>
        </authorList>
    </citation>
    <scope>NUCLEOTIDE SEQUENCE</scope>
    <source>
        <strain evidence="1">Expedition CK06-06</strain>
    </source>
</reference>
<proteinExistence type="predicted"/>
<evidence type="ECO:0000313" key="1">
    <source>
        <dbReference type="EMBL" id="GAH83564.1"/>
    </source>
</evidence>
<organism evidence="1">
    <name type="scientific">marine sediment metagenome</name>
    <dbReference type="NCBI Taxonomy" id="412755"/>
    <lineage>
        <taxon>unclassified sequences</taxon>
        <taxon>metagenomes</taxon>
        <taxon>ecological metagenomes</taxon>
    </lineage>
</organism>
<dbReference type="EMBL" id="BARU01043646">
    <property type="protein sequence ID" value="GAH83564.1"/>
    <property type="molecule type" value="Genomic_DNA"/>
</dbReference>
<dbReference type="GO" id="GO:0003700">
    <property type="term" value="F:DNA-binding transcription factor activity"/>
    <property type="evidence" value="ECO:0007669"/>
    <property type="project" value="InterPro"/>
</dbReference>
<name>X1JZW7_9ZZZZ</name>
<evidence type="ECO:0008006" key="2">
    <source>
        <dbReference type="Google" id="ProtNLM"/>
    </source>
</evidence>
<accession>X1JZW7</accession>
<dbReference type="AlphaFoldDB" id="X1JZW7"/>
<sequence>MSTDAELVAASASGDREAFRQIVERYQSLLCAVAYGSTGDLAL</sequence>
<dbReference type="GO" id="GO:0006352">
    <property type="term" value="P:DNA-templated transcription initiation"/>
    <property type="evidence" value="ECO:0007669"/>
    <property type="project" value="InterPro"/>
</dbReference>
<dbReference type="Gene3D" id="1.10.1740.10">
    <property type="match status" value="1"/>
</dbReference>